<evidence type="ECO:0000256" key="1">
    <source>
        <dbReference type="ARBA" id="ARBA00022679"/>
    </source>
</evidence>
<dbReference type="EC" id="2.7.4.3" evidence="6"/>
<dbReference type="Gene3D" id="3.40.50.300">
    <property type="entry name" value="P-loop containing nucleotide triphosphate hydrolases"/>
    <property type="match status" value="1"/>
</dbReference>
<name>A0A0G0Z656_9BACT</name>
<dbReference type="PANTHER" id="PTHR23359">
    <property type="entry name" value="NUCLEOTIDE KINASE"/>
    <property type="match status" value="1"/>
</dbReference>
<dbReference type="CDD" id="cd01428">
    <property type="entry name" value="ADK"/>
    <property type="match status" value="1"/>
</dbReference>
<accession>A0A0G0Z656</accession>
<evidence type="ECO:0000256" key="4">
    <source>
        <dbReference type="ARBA" id="ARBA00022777"/>
    </source>
</evidence>
<comment type="subcellular location">
    <subcellularLocation>
        <location evidence="6">Cytoplasm</location>
    </subcellularLocation>
</comment>
<reference evidence="7 8" key="1">
    <citation type="journal article" date="2015" name="Nature">
        <title>rRNA introns, odd ribosomes, and small enigmatic genomes across a large radiation of phyla.</title>
        <authorList>
            <person name="Brown C.T."/>
            <person name="Hug L.A."/>
            <person name="Thomas B.C."/>
            <person name="Sharon I."/>
            <person name="Castelle C.J."/>
            <person name="Singh A."/>
            <person name="Wilkins M.J."/>
            <person name="Williams K.H."/>
            <person name="Banfield J.F."/>
        </authorList>
    </citation>
    <scope>NUCLEOTIDE SEQUENCE [LARGE SCALE GENOMIC DNA]</scope>
</reference>
<protein>
    <recommendedName>
        <fullName evidence="6">Adenylate kinase</fullName>
        <ecNumber evidence="6">2.7.4.3</ecNumber>
    </recommendedName>
</protein>
<dbReference type="GO" id="GO:0004017">
    <property type="term" value="F:AMP kinase activity"/>
    <property type="evidence" value="ECO:0007669"/>
    <property type="project" value="UniProtKB-EC"/>
</dbReference>
<organism evidence="7 8">
    <name type="scientific">Candidatus Azambacteria bacterium GW2011_GWB1_42_17</name>
    <dbReference type="NCBI Taxonomy" id="1618615"/>
    <lineage>
        <taxon>Bacteria</taxon>
        <taxon>Candidatus Azamiibacteriota</taxon>
    </lineage>
</organism>
<evidence type="ECO:0000256" key="3">
    <source>
        <dbReference type="ARBA" id="ARBA00022741"/>
    </source>
</evidence>
<comment type="catalytic activity">
    <reaction evidence="6">
        <text>AMP + ATP = 2 ADP</text>
        <dbReference type="Rhea" id="RHEA:12973"/>
        <dbReference type="ChEBI" id="CHEBI:30616"/>
        <dbReference type="ChEBI" id="CHEBI:456215"/>
        <dbReference type="ChEBI" id="CHEBI:456216"/>
        <dbReference type="EC" id="2.7.4.3"/>
    </reaction>
</comment>
<keyword evidence="2" id="KW-0545">Nucleotide biosynthesis</keyword>
<sequence>MKGSKKIAIILLGRPGSGKDTQAELLAEKFGLVHIISSKLLEKAYGGSKRTIRLEGKIYDVAKERRHMHSGALVNFSFVADLINDEIRKVARAKKGLIMSASPRSKTEAKKELPLLHKFYDDNFFIFHVWISPEEVYIRNLKRHRKDLPELDTKKVIDKRLKVFNKYTLPVIQFLEKQKKIIEINGEQSIMKIHIDILKALDKIWPSQSKQKKK</sequence>
<keyword evidence="3 6" id="KW-0547">Nucleotide-binding</keyword>
<dbReference type="InterPro" id="IPR000850">
    <property type="entry name" value="Adenylat/UMP-CMP_kin"/>
</dbReference>
<dbReference type="AlphaFoldDB" id="A0A0G0Z656"/>
<keyword evidence="6" id="KW-0067">ATP-binding</keyword>
<dbReference type="GO" id="GO:0005737">
    <property type="term" value="C:cytoplasm"/>
    <property type="evidence" value="ECO:0007669"/>
    <property type="project" value="UniProtKB-SubCell"/>
</dbReference>
<comment type="subunit">
    <text evidence="6">Monomer.</text>
</comment>
<evidence type="ECO:0000256" key="2">
    <source>
        <dbReference type="ARBA" id="ARBA00022727"/>
    </source>
</evidence>
<evidence type="ECO:0000313" key="8">
    <source>
        <dbReference type="Proteomes" id="UP000033986"/>
    </source>
</evidence>
<proteinExistence type="inferred from homology"/>
<dbReference type="SUPFAM" id="SSF52540">
    <property type="entry name" value="P-loop containing nucleoside triphosphate hydrolases"/>
    <property type="match status" value="1"/>
</dbReference>
<keyword evidence="1 5" id="KW-0808">Transferase</keyword>
<gene>
    <name evidence="7" type="ORF">UV07_C0013G0018</name>
</gene>
<dbReference type="EMBL" id="LCDB01000013">
    <property type="protein sequence ID" value="KKS44167.1"/>
    <property type="molecule type" value="Genomic_DNA"/>
</dbReference>
<comment type="similarity">
    <text evidence="5">Belongs to the adenylate kinase family.</text>
</comment>
<dbReference type="PRINTS" id="PR00094">
    <property type="entry name" value="ADENYLTKNASE"/>
</dbReference>
<evidence type="ECO:0000313" key="7">
    <source>
        <dbReference type="EMBL" id="KKS44167.1"/>
    </source>
</evidence>
<keyword evidence="4 5" id="KW-0418">Kinase</keyword>
<dbReference type="Proteomes" id="UP000033986">
    <property type="component" value="Unassembled WGS sequence"/>
</dbReference>
<dbReference type="InterPro" id="IPR027417">
    <property type="entry name" value="P-loop_NTPase"/>
</dbReference>
<comment type="caution">
    <text evidence="7">The sequence shown here is derived from an EMBL/GenBank/DDBJ whole genome shotgun (WGS) entry which is preliminary data.</text>
</comment>
<dbReference type="GO" id="GO:0005524">
    <property type="term" value="F:ATP binding"/>
    <property type="evidence" value="ECO:0007669"/>
    <property type="project" value="UniProtKB-KW"/>
</dbReference>
<evidence type="ECO:0000256" key="5">
    <source>
        <dbReference type="RuleBase" id="RU003330"/>
    </source>
</evidence>
<dbReference type="Pfam" id="PF00406">
    <property type="entry name" value="ADK"/>
    <property type="match status" value="1"/>
</dbReference>
<evidence type="ECO:0000256" key="6">
    <source>
        <dbReference type="RuleBase" id="RU003331"/>
    </source>
</evidence>